<dbReference type="AlphaFoldDB" id="A0A8J9VLE3"/>
<evidence type="ECO:0000259" key="2">
    <source>
        <dbReference type="PROSITE" id="PS51029"/>
    </source>
</evidence>
<dbReference type="InterPro" id="IPR006578">
    <property type="entry name" value="MADF-dom"/>
</dbReference>
<evidence type="ECO:0000313" key="3">
    <source>
        <dbReference type="EMBL" id="CAH0713472.1"/>
    </source>
</evidence>
<dbReference type="Pfam" id="PF10545">
    <property type="entry name" value="MADF_DNA_bdg"/>
    <property type="match status" value="1"/>
</dbReference>
<evidence type="ECO:0000313" key="4">
    <source>
        <dbReference type="Proteomes" id="UP000838878"/>
    </source>
</evidence>
<accession>A0A8J9VLE3</accession>
<feature type="compositionally biased region" description="Pro residues" evidence="1">
    <location>
        <begin position="38"/>
        <end position="47"/>
    </location>
</feature>
<feature type="region of interest" description="Disordered" evidence="1">
    <location>
        <begin position="16"/>
        <end position="49"/>
    </location>
</feature>
<feature type="domain" description="MADF" evidence="2">
    <location>
        <begin position="56"/>
        <end position="150"/>
    </location>
</feature>
<dbReference type="PANTHER" id="PTHR21505:SF8">
    <property type="entry name" value="DPT-YFP REPRESSOR BY OVEREXPRESSION, ISOFORM D-RELATED"/>
    <property type="match status" value="1"/>
</dbReference>
<proteinExistence type="predicted"/>
<reference evidence="3" key="1">
    <citation type="submission" date="2021-12" db="EMBL/GenBank/DDBJ databases">
        <authorList>
            <person name="Martin H S."/>
        </authorList>
    </citation>
    <scope>NUCLEOTIDE SEQUENCE</scope>
</reference>
<dbReference type="SMART" id="SM00595">
    <property type="entry name" value="MADF"/>
    <property type="match status" value="1"/>
</dbReference>
<sequence length="279" mass="31930">MIDALSTRPSISLQSALGARSAMASDARTPSSTAARTPSPPTSPRPATPNLTIEKAFILEFEKLPILWDKKHTHYTNKYKRMEALKQLLEILKRRTPEATVFEVKRKINTIRTNYRRELRKIIAYQKAGNVHVPKGWAFKYLHFLNKDNEIVSELNQTQDTSINSDCVERKPNVTAESPIYLRPRAYSSSDCDIPDPIELTSIKHRESEDRSNEMLHEPCMFSTSQPTRSNATAIYWTEKLERLSNTQRIFAEKAINEVLFEAELGNLNKHSVKINEGM</sequence>
<feature type="non-terminal residue" evidence="3">
    <location>
        <position position="279"/>
    </location>
</feature>
<organism evidence="3 4">
    <name type="scientific">Brenthis ino</name>
    <name type="common">lesser marbled fritillary</name>
    <dbReference type="NCBI Taxonomy" id="405034"/>
    <lineage>
        <taxon>Eukaryota</taxon>
        <taxon>Metazoa</taxon>
        <taxon>Ecdysozoa</taxon>
        <taxon>Arthropoda</taxon>
        <taxon>Hexapoda</taxon>
        <taxon>Insecta</taxon>
        <taxon>Pterygota</taxon>
        <taxon>Neoptera</taxon>
        <taxon>Endopterygota</taxon>
        <taxon>Lepidoptera</taxon>
        <taxon>Glossata</taxon>
        <taxon>Ditrysia</taxon>
        <taxon>Papilionoidea</taxon>
        <taxon>Nymphalidae</taxon>
        <taxon>Heliconiinae</taxon>
        <taxon>Argynnini</taxon>
        <taxon>Brenthis</taxon>
    </lineage>
</organism>
<name>A0A8J9VLE3_9NEOP</name>
<protein>
    <recommendedName>
        <fullName evidence="2">MADF domain-containing protein</fullName>
    </recommendedName>
</protein>
<keyword evidence="4" id="KW-1185">Reference proteome</keyword>
<feature type="compositionally biased region" description="Low complexity" evidence="1">
    <location>
        <begin position="24"/>
        <end position="37"/>
    </location>
</feature>
<dbReference type="EMBL" id="OV170221">
    <property type="protein sequence ID" value="CAH0713472.1"/>
    <property type="molecule type" value="Genomic_DNA"/>
</dbReference>
<evidence type="ECO:0000256" key="1">
    <source>
        <dbReference type="SAM" id="MobiDB-lite"/>
    </source>
</evidence>
<gene>
    <name evidence="3" type="ORF">BINO364_LOCUS635</name>
</gene>
<dbReference type="Proteomes" id="UP000838878">
    <property type="component" value="Chromosome 1"/>
</dbReference>
<dbReference type="PROSITE" id="PS51029">
    <property type="entry name" value="MADF"/>
    <property type="match status" value="1"/>
</dbReference>
<dbReference type="PANTHER" id="PTHR21505">
    <property type="entry name" value="MADF DOMAIN-CONTAINING PROTEIN-RELATED"/>
    <property type="match status" value="1"/>
</dbReference>
<dbReference type="OrthoDB" id="6617753at2759"/>